<evidence type="ECO:0000313" key="6">
    <source>
        <dbReference type="EMBL" id="TFC47324.1"/>
    </source>
</evidence>
<dbReference type="PANTHER" id="PTHR43179:SF12">
    <property type="entry name" value="GALACTOFURANOSYLTRANSFERASE GLFT2"/>
    <property type="match status" value="1"/>
</dbReference>
<comment type="caution">
    <text evidence="6">The sequence shown here is derived from an EMBL/GenBank/DDBJ whole genome shotgun (WGS) entry which is preliminary data.</text>
</comment>
<evidence type="ECO:0000256" key="3">
    <source>
        <dbReference type="ARBA" id="ARBA00022676"/>
    </source>
</evidence>
<dbReference type="InterPro" id="IPR029044">
    <property type="entry name" value="Nucleotide-diphossugar_trans"/>
</dbReference>
<evidence type="ECO:0000256" key="2">
    <source>
        <dbReference type="ARBA" id="ARBA00006739"/>
    </source>
</evidence>
<keyword evidence="3" id="KW-0328">Glycosyltransferase</keyword>
<dbReference type="Proteomes" id="UP000297403">
    <property type="component" value="Unassembled WGS sequence"/>
</dbReference>
<accession>A0AAQ2HFJ3</accession>
<dbReference type="AlphaFoldDB" id="A0AAQ2HFJ3"/>
<dbReference type="PANTHER" id="PTHR43179">
    <property type="entry name" value="RHAMNOSYLTRANSFERASE WBBL"/>
    <property type="match status" value="1"/>
</dbReference>
<comment type="pathway">
    <text evidence="1">Cell wall biogenesis; cell wall polysaccharide biosynthesis.</text>
</comment>
<gene>
    <name evidence="6" type="ORF">E3O49_08310</name>
</gene>
<keyword evidence="7" id="KW-1185">Reference proteome</keyword>
<name>A0AAQ2HFJ3_9MICO</name>
<organism evidence="6 7">
    <name type="scientific">Cryobacterium shii</name>
    <dbReference type="NCBI Taxonomy" id="1259235"/>
    <lineage>
        <taxon>Bacteria</taxon>
        <taxon>Bacillati</taxon>
        <taxon>Actinomycetota</taxon>
        <taxon>Actinomycetes</taxon>
        <taxon>Micrococcales</taxon>
        <taxon>Microbacteriaceae</taxon>
        <taxon>Cryobacterium</taxon>
    </lineage>
</organism>
<dbReference type="InterPro" id="IPR001173">
    <property type="entry name" value="Glyco_trans_2-like"/>
</dbReference>
<evidence type="ECO:0000256" key="4">
    <source>
        <dbReference type="ARBA" id="ARBA00022679"/>
    </source>
</evidence>
<proteinExistence type="inferred from homology"/>
<protein>
    <submittedName>
        <fullName evidence="6">Glycosyltransferase family 2 protein</fullName>
    </submittedName>
</protein>
<reference evidence="6 7" key="1">
    <citation type="submission" date="2019-03" db="EMBL/GenBank/DDBJ databases">
        <title>Genomics of glacier-inhabiting Cryobacterium strains.</title>
        <authorList>
            <person name="Liu Q."/>
            <person name="Xin Y.-H."/>
        </authorList>
    </citation>
    <scope>NUCLEOTIDE SEQUENCE [LARGE SCALE GENOMIC DNA]</scope>
    <source>
        <strain evidence="7">TMT1-22</strain>
    </source>
</reference>
<evidence type="ECO:0000256" key="1">
    <source>
        <dbReference type="ARBA" id="ARBA00004776"/>
    </source>
</evidence>
<dbReference type="EMBL" id="SOFY01000043">
    <property type="protein sequence ID" value="TFC47324.1"/>
    <property type="molecule type" value="Genomic_DNA"/>
</dbReference>
<dbReference type="SUPFAM" id="SSF53448">
    <property type="entry name" value="Nucleotide-diphospho-sugar transferases"/>
    <property type="match status" value="1"/>
</dbReference>
<sequence>MNAHGRSLCVKSIPKNRTDASSVAVIIVHYGEQSLTERAIESVQKLNPAPGQIYVVNNGPSDWVCQPMSAVRVLDRTENSGYAGAVNAGAAAAKSAGFKFIWILNNDVVVDHSSIAHFVQAYDDEPLVEILGSYVMQGDSCWFGGGRISRRTGRATHNNFGLPLEEMDATGHSPTDWVNGCSMFIPLTSFEKRGWFDEFFFLYKEELEWQLRAPLLRARVIHLPLVDHQVGATTGSTDGRLGRVFMARNGLILATRQVGVHRAMWLSTWVWDFVCRPTLLLRWRELRDNMTGAASARTDPHAVLAKL</sequence>
<keyword evidence="4" id="KW-0808">Transferase</keyword>
<evidence type="ECO:0000313" key="7">
    <source>
        <dbReference type="Proteomes" id="UP000297403"/>
    </source>
</evidence>
<dbReference type="Pfam" id="PF00535">
    <property type="entry name" value="Glycos_transf_2"/>
    <property type="match status" value="1"/>
</dbReference>
<evidence type="ECO:0000259" key="5">
    <source>
        <dbReference type="Pfam" id="PF00535"/>
    </source>
</evidence>
<comment type="similarity">
    <text evidence="2">Belongs to the glycosyltransferase 2 family.</text>
</comment>
<dbReference type="Gene3D" id="3.90.550.10">
    <property type="entry name" value="Spore Coat Polysaccharide Biosynthesis Protein SpsA, Chain A"/>
    <property type="match status" value="1"/>
</dbReference>
<feature type="domain" description="Glycosyltransferase 2-like" evidence="5">
    <location>
        <begin position="25"/>
        <end position="148"/>
    </location>
</feature>
<dbReference type="GO" id="GO:0016757">
    <property type="term" value="F:glycosyltransferase activity"/>
    <property type="evidence" value="ECO:0007669"/>
    <property type="project" value="UniProtKB-KW"/>
</dbReference>